<feature type="compositionally biased region" description="Basic residues" evidence="1">
    <location>
        <begin position="40"/>
        <end position="53"/>
    </location>
</feature>
<dbReference type="Pfam" id="PF00378">
    <property type="entry name" value="ECH_1"/>
    <property type="match status" value="1"/>
</dbReference>
<comment type="caution">
    <text evidence="2">The sequence shown here is derived from an EMBL/GenBank/DDBJ whole genome shotgun (WGS) entry which is preliminary data.</text>
</comment>
<dbReference type="PANTHER" id="PTHR11941">
    <property type="entry name" value="ENOYL-COA HYDRATASE-RELATED"/>
    <property type="match status" value="1"/>
</dbReference>
<dbReference type="InterPro" id="IPR001753">
    <property type="entry name" value="Enoyl-CoA_hydra/iso"/>
</dbReference>
<keyword evidence="2" id="KW-0413">Isomerase</keyword>
<gene>
    <name evidence="2" type="ORF">E1181_12730</name>
</gene>
<feature type="region of interest" description="Disordered" evidence="1">
    <location>
        <begin position="1"/>
        <end position="53"/>
    </location>
</feature>
<dbReference type="AlphaFoldDB" id="A0A4R4VKU4"/>
<dbReference type="InterPro" id="IPR029045">
    <property type="entry name" value="ClpP/crotonase-like_dom_sf"/>
</dbReference>
<evidence type="ECO:0000313" key="2">
    <source>
        <dbReference type="EMBL" id="TDD06359.1"/>
    </source>
</evidence>
<dbReference type="PANTHER" id="PTHR11941:SF54">
    <property type="entry name" value="ENOYL-COA HYDRATASE, MITOCHONDRIAL"/>
    <property type="match status" value="1"/>
</dbReference>
<reference evidence="2 3" key="1">
    <citation type="submission" date="2019-03" db="EMBL/GenBank/DDBJ databases">
        <title>Draft genome sequences of novel Actinobacteria.</title>
        <authorList>
            <person name="Sahin N."/>
            <person name="Ay H."/>
            <person name="Saygin H."/>
        </authorList>
    </citation>
    <scope>NUCLEOTIDE SEQUENCE [LARGE SCALE GENOMIC DNA]</scope>
    <source>
        <strain evidence="2 3">16K309</strain>
    </source>
</reference>
<protein>
    <submittedName>
        <fullName evidence="2">Enoyl-CoA hydratase/isomerase family protein</fullName>
    </submittedName>
</protein>
<name>A0A4R4VKU4_9PSEU</name>
<dbReference type="CDD" id="cd06558">
    <property type="entry name" value="crotonase-like"/>
    <property type="match status" value="1"/>
</dbReference>
<dbReference type="GO" id="GO:0016853">
    <property type="term" value="F:isomerase activity"/>
    <property type="evidence" value="ECO:0007669"/>
    <property type="project" value="UniProtKB-KW"/>
</dbReference>
<evidence type="ECO:0000256" key="1">
    <source>
        <dbReference type="SAM" id="MobiDB-lite"/>
    </source>
</evidence>
<accession>A0A4R4VKU4</accession>
<dbReference type="GO" id="GO:0006635">
    <property type="term" value="P:fatty acid beta-oxidation"/>
    <property type="evidence" value="ECO:0007669"/>
    <property type="project" value="TreeGrafter"/>
</dbReference>
<organism evidence="2 3">
    <name type="scientific">Saccharopolyspora terrae</name>
    <dbReference type="NCBI Taxonomy" id="2530384"/>
    <lineage>
        <taxon>Bacteria</taxon>
        <taxon>Bacillati</taxon>
        <taxon>Actinomycetota</taxon>
        <taxon>Actinomycetes</taxon>
        <taxon>Pseudonocardiales</taxon>
        <taxon>Pseudonocardiaceae</taxon>
        <taxon>Saccharopolyspora</taxon>
    </lineage>
</organism>
<dbReference type="OrthoDB" id="3206737at2"/>
<sequence length="329" mass="35613">MPAVPLRPRRLPMPGRARRVPALDRRSGPRPRPVPPSHRAAGHHHRLSPSRKARAMSLVRIERNEKVAELVLDREDKLNAFNDALFEDYENALHELGADSSVSVIIVRGAGRAFSVGWDVARPAPSTNGDAPAHRTAHEDWLRLRGHIRAFTAVFDLPKPVVASVHGYCMGGATLIPACADLAVVGDDTKIGWPVLPIGGGMLGPVAMSHLGPKKAKELSYTAGSHISGAEAASRGWANYAVPTDEVLDKTREIAREVSKTPLDMLEIKKRAANDVLIRQGFRETLDACAGWDALIHTAEGNRRMVAKLGELGISAARTWYAEGGSLAF</sequence>
<dbReference type="EMBL" id="SMKS01000017">
    <property type="protein sequence ID" value="TDD06359.1"/>
    <property type="molecule type" value="Genomic_DNA"/>
</dbReference>
<evidence type="ECO:0000313" key="3">
    <source>
        <dbReference type="Proteomes" id="UP000295674"/>
    </source>
</evidence>
<dbReference type="Gene3D" id="3.90.226.10">
    <property type="entry name" value="2-enoyl-CoA Hydratase, Chain A, domain 1"/>
    <property type="match status" value="1"/>
</dbReference>
<dbReference type="Proteomes" id="UP000295674">
    <property type="component" value="Unassembled WGS sequence"/>
</dbReference>
<dbReference type="SUPFAM" id="SSF52096">
    <property type="entry name" value="ClpP/crotonase"/>
    <property type="match status" value="1"/>
</dbReference>
<proteinExistence type="predicted"/>
<keyword evidence="3" id="KW-1185">Reference proteome</keyword>